<dbReference type="EMBL" id="FOFD01000004">
    <property type="protein sequence ID" value="SER27901.1"/>
    <property type="molecule type" value="Genomic_DNA"/>
</dbReference>
<keyword evidence="2" id="KW-1185">Reference proteome</keyword>
<proteinExistence type="predicted"/>
<dbReference type="RefSeq" id="WP_090619717.1">
    <property type="nucleotide sequence ID" value="NZ_FOFD01000004.1"/>
</dbReference>
<dbReference type="OrthoDB" id="313097at2157"/>
<protein>
    <submittedName>
        <fullName evidence="1">Predicted house-cleaning noncanonical NTP pyrophosphatase, all-alpha NTP-PPase (MazG) superfamily</fullName>
    </submittedName>
</protein>
<dbReference type="AlphaFoldDB" id="A0A1H9MWF0"/>
<dbReference type="CDD" id="cd11532">
    <property type="entry name" value="NTP-PPase_COG4997"/>
    <property type="match status" value="1"/>
</dbReference>
<accession>A0A1H9MWF0</accession>
<evidence type="ECO:0000313" key="2">
    <source>
        <dbReference type="Proteomes" id="UP000199114"/>
    </source>
</evidence>
<dbReference type="Proteomes" id="UP000199114">
    <property type="component" value="Unassembled WGS sequence"/>
</dbReference>
<organism evidence="1 2">
    <name type="scientific">Natrinema salaciae</name>
    <dbReference type="NCBI Taxonomy" id="1186196"/>
    <lineage>
        <taxon>Archaea</taxon>
        <taxon>Methanobacteriati</taxon>
        <taxon>Methanobacteriota</taxon>
        <taxon>Stenosarchaea group</taxon>
        <taxon>Halobacteria</taxon>
        <taxon>Halobacteriales</taxon>
        <taxon>Natrialbaceae</taxon>
        <taxon>Natrinema</taxon>
    </lineage>
</organism>
<sequence length="105" mass="12430">MAREYDKLVRDRIPEIIERNGEVPVVRTASDDGEYEASLVEKLREEVEEYAESREREELADILEVVRAIREVEGLSDRELRELRNRKAEERGGFRERVILERVES</sequence>
<evidence type="ECO:0000313" key="1">
    <source>
        <dbReference type="EMBL" id="SER27901.1"/>
    </source>
</evidence>
<dbReference type="STRING" id="1186196.SAMN04489841_3522"/>
<name>A0A1H9MWF0_9EURY</name>
<dbReference type="InterPro" id="IPR038735">
    <property type="entry name" value="MSMEG_1276-like_NTP-PPase_dom"/>
</dbReference>
<gene>
    <name evidence="1" type="ORF">SAMN04489841_3522</name>
</gene>
<reference evidence="2" key="1">
    <citation type="submission" date="2016-10" db="EMBL/GenBank/DDBJ databases">
        <authorList>
            <person name="Varghese N."/>
            <person name="Submissions S."/>
        </authorList>
    </citation>
    <scope>NUCLEOTIDE SEQUENCE [LARGE SCALE GENOMIC DNA]</scope>
    <source>
        <strain evidence="2">DSM 25055</strain>
    </source>
</reference>